<evidence type="ECO:0000256" key="7">
    <source>
        <dbReference type="ARBA" id="ARBA00022792"/>
    </source>
</evidence>
<dbReference type="GO" id="GO:0045271">
    <property type="term" value="C:respiratory chain complex I"/>
    <property type="evidence" value="ECO:0007669"/>
    <property type="project" value="UniProtKB-UniRule"/>
</dbReference>
<evidence type="ECO:0000256" key="5">
    <source>
        <dbReference type="ARBA" id="ARBA00022660"/>
    </source>
</evidence>
<dbReference type="PANTHER" id="PTHR12966">
    <property type="entry name" value="NADH DEHYDROGENASE UBIQUINONE 1 ALPHA SUBCOMPLEX SUBUNIT 13"/>
    <property type="match status" value="1"/>
</dbReference>
<dbReference type="OMA" id="WRVGTWY"/>
<dbReference type="OrthoDB" id="3308at2759"/>
<comment type="function">
    <text evidence="14">Complex I functions in the transfer of electrons from NADH to the respiratory chain. Accessory subunit of the mitochondrial membrane respiratory chain NADH dehydrogenase (Complex I), that is believed not to be involved in catalysis.</text>
</comment>
<evidence type="ECO:0000256" key="3">
    <source>
        <dbReference type="ARBA" id="ARBA00018192"/>
    </source>
</evidence>
<keyword evidence="10 14" id="KW-0496">Mitochondrion</keyword>
<keyword evidence="4 14" id="KW-0813">Transport</keyword>
<keyword evidence="11" id="KW-0472">Membrane</keyword>
<keyword evidence="8 14" id="KW-0249">Electron transport</keyword>
<evidence type="ECO:0000256" key="9">
    <source>
        <dbReference type="ARBA" id="ARBA00022989"/>
    </source>
</evidence>
<dbReference type="GO" id="GO:0005743">
    <property type="term" value="C:mitochondrial inner membrane"/>
    <property type="evidence" value="ECO:0007669"/>
    <property type="project" value="UniProtKB-SubCell"/>
</dbReference>
<dbReference type="AlphaFoldDB" id="A0A3P6U724"/>
<comment type="function">
    <text evidence="12">Accessory subunit of the mitochondrial membrane respiratory chain NADH dehydrogenase (Complex I), that is believed not to be involved in catalysis. Complex I functions in the transfer of electrons from NADH to the respiratory chain. The immediate electron acceptor for the enzyme is believed to be ubiquinone. Involved in the interferon/all-trans-retinoic acid (IFN/RA) induced cell death. This apoptotic activity is inhibited by interaction with viral IRF1. Prevents the transactivation of STAT3 target genes. May play a role in CARD15-mediated innate mucosal responses and serve to regulate intestinal epithelial cell responses to microbes.</text>
</comment>
<evidence type="ECO:0000256" key="12">
    <source>
        <dbReference type="ARBA" id="ARBA00045908"/>
    </source>
</evidence>
<evidence type="ECO:0000256" key="6">
    <source>
        <dbReference type="ARBA" id="ARBA00022692"/>
    </source>
</evidence>
<reference evidence="15 16" key="1">
    <citation type="submission" date="2018-08" db="EMBL/GenBank/DDBJ databases">
        <authorList>
            <person name="Laetsch R D."/>
            <person name="Stevens L."/>
            <person name="Kumar S."/>
            <person name="Blaxter L. M."/>
        </authorList>
    </citation>
    <scope>NUCLEOTIDE SEQUENCE [LARGE SCALE GENOMIC DNA]</scope>
</reference>
<protein>
    <recommendedName>
        <fullName evidence="3 14">NADH dehydrogenase [ubiquinone] 1 alpha subcomplex subunit 13</fullName>
    </recommendedName>
</protein>
<gene>
    <name evidence="15" type="ORF">NLS_LOCUS2528</name>
</gene>
<evidence type="ECO:0000256" key="11">
    <source>
        <dbReference type="ARBA" id="ARBA00023136"/>
    </source>
</evidence>
<name>A0A3P6U724_LITSI</name>
<evidence type="ECO:0000256" key="10">
    <source>
        <dbReference type="ARBA" id="ARBA00023128"/>
    </source>
</evidence>
<comment type="similarity">
    <text evidence="2 14">Belongs to the complex I NDUFA13 subunit family.</text>
</comment>
<keyword evidence="9" id="KW-1133">Transmembrane helix</keyword>
<evidence type="ECO:0000256" key="8">
    <source>
        <dbReference type="ARBA" id="ARBA00022982"/>
    </source>
</evidence>
<evidence type="ECO:0000313" key="16">
    <source>
        <dbReference type="Proteomes" id="UP000277928"/>
    </source>
</evidence>
<comment type="subunit">
    <text evidence="13">Complex I is composed of 45 different subunits. Interacts with CARD15, but not with CARD4. Interacts with STAT3, but not with STAT1, STAT2 and STAT5A. Interacts with OLFM4.</text>
</comment>
<evidence type="ECO:0000256" key="13">
    <source>
        <dbReference type="ARBA" id="ARBA00046797"/>
    </source>
</evidence>
<keyword evidence="5 14" id="KW-0679">Respiratory chain</keyword>
<dbReference type="Proteomes" id="UP000277928">
    <property type="component" value="Unassembled WGS sequence"/>
</dbReference>
<dbReference type="PANTHER" id="PTHR12966:SF0">
    <property type="entry name" value="NADH DEHYDROGENASE [UBIQUINONE] 1 ALPHA SUBCOMPLEX SUBUNIT 13"/>
    <property type="match status" value="1"/>
</dbReference>
<dbReference type="Pfam" id="PF06212">
    <property type="entry name" value="GRIM-19"/>
    <property type="match status" value="1"/>
</dbReference>
<evidence type="ECO:0000256" key="1">
    <source>
        <dbReference type="ARBA" id="ARBA00004298"/>
    </source>
</evidence>
<sequence>MDVPLLTGELIPDDLLTDLMLGIKLLGYVNSDISAMVADYRQDMPPPGGYSKFNWSRTYPKVLWKAEKLLGAVVFLFGYGLFQARALKRAILTERFEDKDLYIAMTPFLYAERDRRWLKLLKQNRDCEIKLAEISDDKAWRVGTWYGEPVYFTLQDRWWDPTPYEAYAHSPMKNVHKDFEFTHRADHV</sequence>
<dbReference type="STRING" id="42156.A0A3P6U724"/>
<evidence type="ECO:0000256" key="4">
    <source>
        <dbReference type="ARBA" id="ARBA00022448"/>
    </source>
</evidence>
<keyword evidence="6" id="KW-0812">Transmembrane</keyword>
<organism evidence="15 16">
    <name type="scientific">Litomosoides sigmodontis</name>
    <name type="common">Filarial nematode worm</name>
    <dbReference type="NCBI Taxonomy" id="42156"/>
    <lineage>
        <taxon>Eukaryota</taxon>
        <taxon>Metazoa</taxon>
        <taxon>Ecdysozoa</taxon>
        <taxon>Nematoda</taxon>
        <taxon>Chromadorea</taxon>
        <taxon>Rhabditida</taxon>
        <taxon>Spirurina</taxon>
        <taxon>Spiruromorpha</taxon>
        <taxon>Filarioidea</taxon>
        <taxon>Onchocercidae</taxon>
        <taxon>Litomosoides</taxon>
    </lineage>
</organism>
<evidence type="ECO:0000313" key="15">
    <source>
        <dbReference type="EMBL" id="VDK74568.1"/>
    </source>
</evidence>
<dbReference type="InterPro" id="IPR009346">
    <property type="entry name" value="GRIM-19"/>
</dbReference>
<proteinExistence type="inferred from homology"/>
<evidence type="ECO:0000256" key="14">
    <source>
        <dbReference type="RuleBase" id="RU368034"/>
    </source>
</evidence>
<dbReference type="EMBL" id="UYRX01000116">
    <property type="protein sequence ID" value="VDK74568.1"/>
    <property type="molecule type" value="Genomic_DNA"/>
</dbReference>
<keyword evidence="7 14" id="KW-0999">Mitochondrion inner membrane</keyword>
<evidence type="ECO:0000256" key="2">
    <source>
        <dbReference type="ARBA" id="ARBA00007312"/>
    </source>
</evidence>
<keyword evidence="16" id="KW-1185">Reference proteome</keyword>
<accession>A0A3P6U724</accession>
<comment type="subcellular location">
    <subcellularLocation>
        <location evidence="1 14">Mitochondrion inner membrane</location>
        <topology evidence="1 14">Single-pass membrane protein</topology>
        <orientation evidence="1 14">Matrix side</orientation>
    </subcellularLocation>
</comment>